<evidence type="ECO:0000256" key="2">
    <source>
        <dbReference type="SAM" id="Phobius"/>
    </source>
</evidence>
<dbReference type="InterPro" id="IPR029052">
    <property type="entry name" value="Metallo-depent_PP-like"/>
</dbReference>
<gene>
    <name evidence="5" type="ORF">PBAT_16415</name>
</gene>
<evidence type="ECO:0000313" key="6">
    <source>
        <dbReference type="Proteomes" id="UP000077355"/>
    </source>
</evidence>
<dbReference type="EMBL" id="LVJI01000024">
    <property type="protein sequence ID" value="OAB43813.1"/>
    <property type="molecule type" value="Genomic_DNA"/>
</dbReference>
<sequence length="419" mass="47137">MWLYGGGEKKLRKEFIWLVLIGIVILIIVVGAEWMKVGQSEKPKSLVMTLKNSALTSRAFTWYTESPNAASILQLVKGKNQDFDGQDVITITGSTTKVDVGNNHEQGAHKAEVTGLESGTVYSYRVGSGKDKEWSTTVSFTTESEEMEEFTFINVADSQGITELDFDLWGKTMNKAFEIFPTAQFIVHNGDLTEEPEDEVAWDQFFGKAKNWLTQVPFMPVTGNHDEVKGLADRYTSHFNLPDNGANGSIEGTTYSFDYGSAHIAVLNTESNIKEQTKWLEKDLAGTDKQWKIVAMHRGAYGGKTYNKVDDWVSIFDQYDVDLVLQGHNHEYSRSYPLCDGKIVGDGGNIVNDREGTVYVVTNTAGQKFNEKKDDQFYHQVHFQNQKQMFAGITIQADTLTFQAYDIDGEKLDEFVIQH</sequence>
<keyword evidence="2" id="KW-0812">Transmembrane</keyword>
<feature type="transmembrane region" description="Helical" evidence="2">
    <location>
        <begin position="15"/>
        <end position="35"/>
    </location>
</feature>
<dbReference type="SUPFAM" id="SSF49363">
    <property type="entry name" value="Purple acid phosphatase, N-terminal domain"/>
    <property type="match status" value="1"/>
</dbReference>
<dbReference type="GO" id="GO:0003993">
    <property type="term" value="F:acid phosphatase activity"/>
    <property type="evidence" value="ECO:0007669"/>
    <property type="project" value="InterPro"/>
</dbReference>
<dbReference type="InterPro" id="IPR004843">
    <property type="entry name" value="Calcineurin-like_PHP"/>
</dbReference>
<evidence type="ECO:0000313" key="5">
    <source>
        <dbReference type="EMBL" id="OAB43813.1"/>
    </source>
</evidence>
<evidence type="ECO:0000256" key="1">
    <source>
        <dbReference type="ARBA" id="ARBA00022729"/>
    </source>
</evidence>
<keyword evidence="1" id="KW-0732">Signal</keyword>
<organism evidence="5 6">
    <name type="scientific">Paenibacillus antarcticus</name>
    <dbReference type="NCBI Taxonomy" id="253703"/>
    <lineage>
        <taxon>Bacteria</taxon>
        <taxon>Bacillati</taxon>
        <taxon>Bacillota</taxon>
        <taxon>Bacilli</taxon>
        <taxon>Bacillales</taxon>
        <taxon>Paenibacillaceae</taxon>
        <taxon>Paenibacillus</taxon>
    </lineage>
</organism>
<dbReference type="Pfam" id="PF16656">
    <property type="entry name" value="Pur_ac_phosph_N"/>
    <property type="match status" value="1"/>
</dbReference>
<dbReference type="GO" id="GO:0046872">
    <property type="term" value="F:metal ion binding"/>
    <property type="evidence" value="ECO:0007669"/>
    <property type="project" value="InterPro"/>
</dbReference>
<comment type="caution">
    <text evidence="5">The sequence shown here is derived from an EMBL/GenBank/DDBJ whole genome shotgun (WGS) entry which is preliminary data.</text>
</comment>
<dbReference type="Gene3D" id="3.60.21.10">
    <property type="match status" value="1"/>
</dbReference>
<accession>A0A162MFU4</accession>
<dbReference type="Gene3D" id="2.60.40.380">
    <property type="entry name" value="Purple acid phosphatase-like, N-terminal"/>
    <property type="match status" value="1"/>
</dbReference>
<dbReference type="InterPro" id="IPR015914">
    <property type="entry name" value="PAPs_N"/>
</dbReference>
<dbReference type="AlphaFoldDB" id="A0A162MFU4"/>
<dbReference type="InterPro" id="IPR008963">
    <property type="entry name" value="Purple_acid_Pase-like_N"/>
</dbReference>
<keyword evidence="2" id="KW-0472">Membrane</keyword>
<dbReference type="OrthoDB" id="9809781at2"/>
<keyword evidence="6" id="KW-1185">Reference proteome</keyword>
<feature type="domain" description="Calcineurin-like phosphoesterase" evidence="3">
    <location>
        <begin position="179"/>
        <end position="332"/>
    </location>
</feature>
<evidence type="ECO:0000259" key="4">
    <source>
        <dbReference type="Pfam" id="PF16656"/>
    </source>
</evidence>
<feature type="domain" description="Purple acid phosphatase N-terminal" evidence="4">
    <location>
        <begin position="43"/>
        <end position="142"/>
    </location>
</feature>
<reference evidence="5 6" key="1">
    <citation type="submission" date="2016-03" db="EMBL/GenBank/DDBJ databases">
        <title>Draft genome sequence of Paenibacillus antarcticus CECT 5836.</title>
        <authorList>
            <person name="Shin S.-K."/>
            <person name="Yi H."/>
        </authorList>
    </citation>
    <scope>NUCLEOTIDE SEQUENCE [LARGE SCALE GENOMIC DNA]</scope>
    <source>
        <strain evidence="5 6">CECT 5836</strain>
    </source>
</reference>
<dbReference type="Proteomes" id="UP000077355">
    <property type="component" value="Unassembled WGS sequence"/>
</dbReference>
<keyword evidence="2" id="KW-1133">Transmembrane helix</keyword>
<dbReference type="Pfam" id="PF00149">
    <property type="entry name" value="Metallophos"/>
    <property type="match status" value="1"/>
</dbReference>
<dbReference type="SUPFAM" id="SSF56300">
    <property type="entry name" value="Metallo-dependent phosphatases"/>
    <property type="match status" value="1"/>
</dbReference>
<dbReference type="PANTHER" id="PTHR45867">
    <property type="entry name" value="PURPLE ACID PHOSPHATASE"/>
    <property type="match status" value="1"/>
</dbReference>
<protein>
    <submittedName>
        <fullName evidence="5">Metallophosphoesterase</fullName>
    </submittedName>
</protein>
<proteinExistence type="predicted"/>
<evidence type="ECO:0000259" key="3">
    <source>
        <dbReference type="Pfam" id="PF00149"/>
    </source>
</evidence>
<dbReference type="PANTHER" id="PTHR45867:SF3">
    <property type="entry name" value="ACID PHOSPHATASE TYPE 7"/>
    <property type="match status" value="1"/>
</dbReference>
<name>A0A162MFU4_9BACL</name>